<protein>
    <recommendedName>
        <fullName evidence="1">DNA-binding domain-containing protein</fullName>
    </recommendedName>
</protein>
<sequence>MSHADAALPPRARLGLAQLVADHGWTYAAAAKIFMVSARTAENCADRYRANRAAGMTDRSSRPHPSPTKPVLLGLAALLGWLMARLARSS</sequence>
<dbReference type="InterPro" id="IPR024967">
    <property type="entry name" value="DNA-bd_IS481-type"/>
</dbReference>
<accession>F4CZF5</accession>
<evidence type="ECO:0000313" key="2">
    <source>
        <dbReference type="EMBL" id="AEA25686.1"/>
    </source>
</evidence>
<dbReference type="HOGENOM" id="CLU_173365_0_0_11"/>
<proteinExistence type="predicted"/>
<organism evidence="2 3">
    <name type="scientific">Pseudonocardia dioxanivorans (strain ATCC 55486 / DSM 44775 / JCM 13855 / CB1190)</name>
    <dbReference type="NCBI Taxonomy" id="675635"/>
    <lineage>
        <taxon>Bacteria</taxon>
        <taxon>Bacillati</taxon>
        <taxon>Actinomycetota</taxon>
        <taxon>Actinomycetes</taxon>
        <taxon>Pseudonocardiales</taxon>
        <taxon>Pseudonocardiaceae</taxon>
        <taxon>Pseudonocardia</taxon>
    </lineage>
</organism>
<name>F4CZF5_PSEUX</name>
<dbReference type="STRING" id="675635.Psed_3511"/>
<gene>
    <name evidence="2" type="ordered locus">Psed_3511</name>
</gene>
<dbReference type="SUPFAM" id="SSF46689">
    <property type="entry name" value="Homeodomain-like"/>
    <property type="match status" value="1"/>
</dbReference>
<keyword evidence="3" id="KW-1185">Reference proteome</keyword>
<evidence type="ECO:0000259" key="1">
    <source>
        <dbReference type="Pfam" id="PF13011"/>
    </source>
</evidence>
<evidence type="ECO:0000313" key="3">
    <source>
        <dbReference type="Proteomes" id="UP000007809"/>
    </source>
</evidence>
<dbReference type="Pfam" id="PF13011">
    <property type="entry name" value="LZ_Tnp_IS481"/>
    <property type="match status" value="1"/>
</dbReference>
<dbReference type="eggNOG" id="COG3415">
    <property type="taxonomic scope" value="Bacteria"/>
</dbReference>
<dbReference type="AlphaFoldDB" id="F4CZF5"/>
<dbReference type="EMBL" id="CP002593">
    <property type="protein sequence ID" value="AEA25686.1"/>
    <property type="molecule type" value="Genomic_DNA"/>
</dbReference>
<dbReference type="InterPro" id="IPR009057">
    <property type="entry name" value="Homeodomain-like_sf"/>
</dbReference>
<dbReference type="Proteomes" id="UP000007809">
    <property type="component" value="Chromosome"/>
</dbReference>
<feature type="domain" description="DNA-binding" evidence="1">
    <location>
        <begin position="5"/>
        <end position="68"/>
    </location>
</feature>
<reference evidence="2 3" key="1">
    <citation type="journal article" date="2011" name="J. Bacteriol.">
        <title>Genome sequence of the 1,4-dioxane-degrading Pseudonocardia dioxanivorans strain CB1190.</title>
        <authorList>
            <person name="Sales C.M."/>
            <person name="Mahendra S."/>
            <person name="Grostern A."/>
            <person name="Parales R.E."/>
            <person name="Goodwin L.A."/>
            <person name="Woyke T."/>
            <person name="Nolan M."/>
            <person name="Lapidus A."/>
            <person name="Chertkov O."/>
            <person name="Ovchinnikova G."/>
            <person name="Sczyrba A."/>
            <person name="Alvarez-Cohen L."/>
        </authorList>
    </citation>
    <scope>NUCLEOTIDE SEQUENCE [LARGE SCALE GENOMIC DNA]</scope>
    <source>
        <strain evidence="3">ATCC 55486 / DSM 44775 / JCM 13855 / CB1190</strain>
    </source>
</reference>
<dbReference type="KEGG" id="pdx:Psed_3511"/>